<dbReference type="SUPFAM" id="SSF53649">
    <property type="entry name" value="Alkaline phosphatase-like"/>
    <property type="match status" value="1"/>
</dbReference>
<keyword evidence="4" id="KW-0413">Isomerase</keyword>
<dbReference type="GO" id="GO:0008973">
    <property type="term" value="F:phosphopentomutase activity"/>
    <property type="evidence" value="ECO:0007669"/>
    <property type="project" value="InterPro"/>
</dbReference>
<dbReference type="AlphaFoldDB" id="A0A0U4F2N0"/>
<dbReference type="PANTHER" id="PTHR21110:SF0">
    <property type="entry name" value="PHOSPHOPENTOMUTASE"/>
    <property type="match status" value="1"/>
</dbReference>
<dbReference type="EMBL" id="CP013862">
    <property type="protein sequence ID" value="ALX47830.1"/>
    <property type="molecule type" value="Genomic_DNA"/>
</dbReference>
<dbReference type="InterPro" id="IPR024052">
    <property type="entry name" value="Phosphopentomutase_DeoB_cap_sf"/>
</dbReference>
<reference evidence="6 7" key="1">
    <citation type="submission" date="2016-01" db="EMBL/GenBank/DDBJ databases">
        <title>Complete genome sequence of strain Lentibacillus amyloliquefaciens LAM0015T isolated from saline sediment.</title>
        <authorList>
            <person name="Wang J.-L."/>
            <person name="He M.-X."/>
        </authorList>
    </citation>
    <scope>NUCLEOTIDE SEQUENCE [LARGE SCALE GENOMIC DNA]</scope>
    <source>
        <strain evidence="6 7">LAM0015</strain>
    </source>
</reference>
<dbReference type="CDD" id="cd16009">
    <property type="entry name" value="PPM"/>
    <property type="match status" value="1"/>
</dbReference>
<comment type="similarity">
    <text evidence="1">Belongs to the phosphopentomutase family.</text>
</comment>
<organism evidence="6 7">
    <name type="scientific">Lentibacillus amyloliquefaciens</name>
    <dbReference type="NCBI Taxonomy" id="1472767"/>
    <lineage>
        <taxon>Bacteria</taxon>
        <taxon>Bacillati</taxon>
        <taxon>Bacillota</taxon>
        <taxon>Bacilli</taxon>
        <taxon>Bacillales</taxon>
        <taxon>Bacillaceae</taxon>
        <taxon>Lentibacillus</taxon>
    </lineage>
</organism>
<evidence type="ECO:0000256" key="3">
    <source>
        <dbReference type="ARBA" id="ARBA00023211"/>
    </source>
</evidence>
<dbReference type="InterPro" id="IPR017850">
    <property type="entry name" value="Alkaline_phosphatase_core_sf"/>
</dbReference>
<sequence>MAKMTLLVIDSFGIGAMDDCKDFVPSDCEANTYKHIRDRKKDALQIPFIYKSGLGTLVDDELAPENAYGYSKLAHQGADTYLGHQEIAGSCPQKSTKRLMKDIHPEMKQALEIAGYNVSYPFDDLPVLLVNNGAVVADNLESTVGNIINITADFNKMPFEDVKTLGKVVRGNVDTTRVIAFGGPYTSIDHILSCIEKKQEQYGVDTPKAGVYGDGYEVFHMGYGVEIDKQFPMIAAENGLKVHRLGKTADVLHGKGPSNPIVNTTALLEEVSCVYEQEKDDAAFLVNIQETDLAGHAENVDWYCELLNETDQWLKEFVPLMNEEDILIVMADHGNDPTIGHSNHTREYVPIMVFGDRVKKSDIGLRETMADVGATFCDYFRLSGTVEGKSFLDEII</sequence>
<dbReference type="Gene3D" id="3.30.70.1250">
    <property type="entry name" value="Phosphopentomutase"/>
    <property type="match status" value="1"/>
</dbReference>
<evidence type="ECO:0000313" key="7">
    <source>
        <dbReference type="Proteomes" id="UP000050331"/>
    </source>
</evidence>
<keyword evidence="2" id="KW-0479">Metal-binding</keyword>
<dbReference type="InterPro" id="IPR010045">
    <property type="entry name" value="DeoB"/>
</dbReference>
<dbReference type="InterPro" id="IPR006124">
    <property type="entry name" value="Metalloenzyme"/>
</dbReference>
<evidence type="ECO:0000313" key="6">
    <source>
        <dbReference type="EMBL" id="ALX47830.1"/>
    </source>
</evidence>
<dbReference type="PIRSF" id="PIRSF001491">
    <property type="entry name" value="Ppentomutase"/>
    <property type="match status" value="1"/>
</dbReference>
<evidence type="ECO:0000256" key="4">
    <source>
        <dbReference type="ARBA" id="ARBA00023235"/>
    </source>
</evidence>
<keyword evidence="3" id="KW-0464">Manganese</keyword>
<dbReference type="Pfam" id="PF01676">
    <property type="entry name" value="Metalloenzyme"/>
    <property type="match status" value="1"/>
</dbReference>
<gene>
    <name evidence="6" type="ORF">AOX59_03970</name>
</gene>
<dbReference type="KEGG" id="lao:AOX59_03970"/>
<dbReference type="RefSeq" id="WP_068442141.1">
    <property type="nucleotide sequence ID" value="NZ_CP013862.1"/>
</dbReference>
<dbReference type="GO" id="GO:0000287">
    <property type="term" value="F:magnesium ion binding"/>
    <property type="evidence" value="ECO:0007669"/>
    <property type="project" value="InterPro"/>
</dbReference>
<protein>
    <submittedName>
        <fullName evidence="6">Mutase</fullName>
    </submittedName>
</protein>
<dbReference type="NCBIfam" id="NF009049">
    <property type="entry name" value="PRK12383.1"/>
    <property type="match status" value="1"/>
</dbReference>
<dbReference type="GO" id="GO:0005829">
    <property type="term" value="C:cytosol"/>
    <property type="evidence" value="ECO:0007669"/>
    <property type="project" value="TreeGrafter"/>
</dbReference>
<proteinExistence type="inferred from homology"/>
<dbReference type="OrthoDB" id="9769930at2"/>
<name>A0A0U4F2N0_9BACI</name>
<dbReference type="PANTHER" id="PTHR21110">
    <property type="entry name" value="PHOSPHOPENTOMUTASE"/>
    <property type="match status" value="1"/>
</dbReference>
<accession>A0A0U4F2N0</accession>
<dbReference type="GO" id="GO:0043094">
    <property type="term" value="P:metabolic compound salvage"/>
    <property type="evidence" value="ECO:0007669"/>
    <property type="project" value="InterPro"/>
</dbReference>
<feature type="domain" description="Metalloenzyme" evidence="5">
    <location>
        <begin position="3"/>
        <end position="382"/>
    </location>
</feature>
<evidence type="ECO:0000256" key="2">
    <source>
        <dbReference type="ARBA" id="ARBA00022723"/>
    </source>
</evidence>
<evidence type="ECO:0000256" key="1">
    <source>
        <dbReference type="ARBA" id="ARBA00010373"/>
    </source>
</evidence>
<dbReference type="Gene3D" id="3.40.720.10">
    <property type="entry name" value="Alkaline Phosphatase, subunit A"/>
    <property type="match status" value="1"/>
</dbReference>
<dbReference type="Proteomes" id="UP000050331">
    <property type="component" value="Chromosome"/>
</dbReference>
<keyword evidence="7" id="KW-1185">Reference proteome</keyword>
<evidence type="ECO:0000259" key="5">
    <source>
        <dbReference type="Pfam" id="PF01676"/>
    </source>
</evidence>
<dbReference type="GO" id="GO:0009117">
    <property type="term" value="P:nucleotide metabolic process"/>
    <property type="evidence" value="ECO:0007669"/>
    <property type="project" value="InterPro"/>
</dbReference>
<dbReference type="STRING" id="1472767.AOX59_03970"/>